<evidence type="ECO:0000313" key="2">
    <source>
        <dbReference type="Proteomes" id="UP001598673"/>
    </source>
</evidence>
<dbReference type="EMBL" id="JBHXCV010000002">
    <property type="protein sequence ID" value="MFD6792261.1"/>
    <property type="molecule type" value="Genomic_DNA"/>
</dbReference>
<comment type="caution">
    <text evidence="1">The sequence shown here is derived from an EMBL/GenBank/DDBJ whole genome shotgun (WGS) entry which is preliminary data.</text>
</comment>
<dbReference type="Proteomes" id="UP001598673">
    <property type="component" value="Unassembled WGS sequence"/>
</dbReference>
<keyword evidence="2" id="KW-1185">Reference proteome</keyword>
<proteinExistence type="predicted"/>
<evidence type="ECO:0000313" key="1">
    <source>
        <dbReference type="EMBL" id="MFD6792261.1"/>
    </source>
</evidence>
<dbReference type="NCBIfam" id="NF033852">
    <property type="entry name" value="fulvocin_rel"/>
    <property type="match status" value="1"/>
</dbReference>
<organism evidence="1 2">
    <name type="scientific">Prauserella salsuginis</name>
    <dbReference type="NCBI Taxonomy" id="387889"/>
    <lineage>
        <taxon>Bacteria</taxon>
        <taxon>Bacillati</taxon>
        <taxon>Actinomycetota</taxon>
        <taxon>Actinomycetes</taxon>
        <taxon>Pseudonocardiales</taxon>
        <taxon>Pseudonocardiaceae</taxon>
        <taxon>Prauserella</taxon>
        <taxon>Prauserella salsuginis group</taxon>
    </lineage>
</organism>
<dbReference type="RefSeq" id="WP_372497733.1">
    <property type="nucleotide sequence ID" value="NZ_JBHXCV010000002.1"/>
</dbReference>
<gene>
    <name evidence="1" type="ORF">ACFWGY_02875</name>
</gene>
<name>A0ABW6FZV4_9PSEU</name>
<reference evidence="1 2" key="1">
    <citation type="submission" date="2024-09" db="EMBL/GenBank/DDBJ databases">
        <title>The Natural Products Discovery Center: Release of the First 8490 Sequenced Strains for Exploring Actinobacteria Biosynthetic Diversity.</title>
        <authorList>
            <person name="Kalkreuter E."/>
            <person name="Kautsar S.A."/>
            <person name="Yang D."/>
            <person name="Bader C.D."/>
            <person name="Teijaro C.N."/>
            <person name="Fluegel L."/>
            <person name="Davis C.M."/>
            <person name="Simpson J.R."/>
            <person name="Lauterbach L."/>
            <person name="Steele A.D."/>
            <person name="Gui C."/>
            <person name="Meng S."/>
            <person name="Li G."/>
            <person name="Viehrig K."/>
            <person name="Ye F."/>
            <person name="Su P."/>
            <person name="Kiefer A.F."/>
            <person name="Nichols A."/>
            <person name="Cepeda A.J."/>
            <person name="Yan W."/>
            <person name="Fan B."/>
            <person name="Jiang Y."/>
            <person name="Adhikari A."/>
            <person name="Zheng C.-J."/>
            <person name="Schuster L."/>
            <person name="Cowan T.M."/>
            <person name="Smanski M.J."/>
            <person name="Chevrette M.G."/>
            <person name="De Carvalho L.P.S."/>
            <person name="Shen B."/>
        </authorList>
    </citation>
    <scope>NUCLEOTIDE SEQUENCE [LARGE SCALE GENOMIC DNA]</scope>
    <source>
        <strain evidence="1 2">NPDC060353</strain>
    </source>
</reference>
<protein>
    <submittedName>
        <fullName evidence="1">Bacteriocin fulvocin C-related protein</fullName>
    </submittedName>
</protein>
<sequence>MKETDVRWVLAFDASCGECKRVSKLVSEAAEGRIEVLPLAGEEVKKWRRDSLGPNAKWAPTLLCVGDSSVRAWTGRAIALPLLKRLGVRASGRVLNALGQLRRATPAAAAPGGGQEVSRAKFFRFAAGVAVAGGILANGALPAGAAASVSTHEWVRANRDRLPRSLRDFVQYPMSYRRAIFNFLPSEVKSSLWVEYISHLRSTRVNLSGHQVEVLGEIVDVASDGSIFQDAGNSIAKQKVKTLEGRVVAAFGEIEAQEILRTLGGNESTNLHQLPLAVDCACNTADDWCSGCPNQKCTGGGCTTSTSGCGSLWVKECNGLCKCP</sequence>
<accession>A0ABW6FZV4</accession>